<dbReference type="EC" id="2.4.1.-" evidence="6"/>
<keyword evidence="2" id="KW-0997">Cell inner membrane</keyword>
<name>F5P1L4_SHIFL</name>
<comment type="caution">
    <text evidence="6">The sequence shown here is derived from an EMBL/GenBank/DDBJ whole genome shotgun (WGS) entry which is preliminary data.</text>
</comment>
<protein>
    <submittedName>
        <fullName evidence="6">4-alpha-L-fucosyltransferase</fullName>
        <ecNumber evidence="6">2.4.1.-</ecNumber>
    </submittedName>
</protein>
<accession>F5P1L4</accession>
<dbReference type="EMBL" id="AFGY01000058">
    <property type="protein sequence ID" value="EGK33167.1"/>
    <property type="molecule type" value="Genomic_DNA"/>
</dbReference>
<evidence type="ECO:0000313" key="6">
    <source>
        <dbReference type="EMBL" id="EGK33167.1"/>
    </source>
</evidence>
<keyword evidence="5" id="KW-0472">Membrane</keyword>
<reference evidence="6 7" key="1">
    <citation type="submission" date="2011-04" db="EMBL/GenBank/DDBJ databases">
        <authorList>
            <person name="Rasko D."/>
            <person name="Redman J."/>
            <person name="Daugherty S.C."/>
            <person name="Tallon L."/>
            <person name="Sadzewicz L."/>
            <person name="Jones K."/>
            <person name="Santana-Cruz I."/>
            <person name="Liu X."/>
        </authorList>
    </citation>
    <scope>NUCLEOTIDE SEQUENCE [LARGE SCALE GENOMIC DNA]</scope>
    <source>
        <strain evidence="6 7">K-227</strain>
    </source>
</reference>
<keyword evidence="3 6" id="KW-0328">Glycosyltransferase</keyword>
<evidence type="ECO:0000256" key="5">
    <source>
        <dbReference type="ARBA" id="ARBA00023136"/>
    </source>
</evidence>
<keyword evidence="1" id="KW-1003">Cell membrane</keyword>
<dbReference type="InterPro" id="IPR009993">
    <property type="entry name" value="WecF"/>
</dbReference>
<dbReference type="PATRIC" id="fig|766147.3.peg.4269"/>
<dbReference type="AlphaFoldDB" id="F5P1L4"/>
<dbReference type="GO" id="GO:0008417">
    <property type="term" value="F:fucosyltransferase activity"/>
    <property type="evidence" value="ECO:0007669"/>
    <property type="project" value="InterPro"/>
</dbReference>
<dbReference type="GO" id="GO:0009246">
    <property type="term" value="P:enterobacterial common antigen biosynthetic process"/>
    <property type="evidence" value="ECO:0007669"/>
    <property type="project" value="InterPro"/>
</dbReference>
<evidence type="ECO:0000256" key="2">
    <source>
        <dbReference type="ARBA" id="ARBA00022519"/>
    </source>
</evidence>
<evidence type="ECO:0000256" key="4">
    <source>
        <dbReference type="ARBA" id="ARBA00022679"/>
    </source>
</evidence>
<evidence type="ECO:0000256" key="3">
    <source>
        <dbReference type="ARBA" id="ARBA00022676"/>
    </source>
</evidence>
<proteinExistence type="predicted"/>
<evidence type="ECO:0000256" key="1">
    <source>
        <dbReference type="ARBA" id="ARBA00022475"/>
    </source>
</evidence>
<keyword evidence="4 6" id="KW-0808">Transferase</keyword>
<evidence type="ECO:0000313" key="7">
    <source>
        <dbReference type="Proteomes" id="UP000004520"/>
    </source>
</evidence>
<gene>
    <name evidence="6" type="ORF">SFK227_4388</name>
</gene>
<dbReference type="Proteomes" id="UP000004520">
    <property type="component" value="Unassembled WGS sequence"/>
</dbReference>
<organism evidence="6 7">
    <name type="scientific">Shigella flexneri K-227</name>
    <dbReference type="NCBI Taxonomy" id="766147"/>
    <lineage>
        <taxon>Bacteria</taxon>
        <taxon>Pseudomonadati</taxon>
        <taxon>Pseudomonadota</taxon>
        <taxon>Gammaproteobacteria</taxon>
        <taxon>Enterobacterales</taxon>
        <taxon>Enterobacteriaceae</taxon>
        <taxon>Shigella</taxon>
    </lineage>
</organism>
<dbReference type="Pfam" id="PF07429">
    <property type="entry name" value="Glyco_transf_56"/>
    <property type="match status" value="1"/>
</dbReference>
<sequence length="214" mass="24182">MSFFAKTHPKVRGELLYFPTRMDPSLNTMANDRQREGKMTILVGNSGDRSNEHVAALRAVHQQFGDTVKVVVPMGYPPNNEAYIEEVRQAGLELFSEENLQILSEKLEFDAYLALLRQCDLGYFIFARQQGIGTLCLLIQAGIPCVLNRENPFWQDMTEQHLPVLFTTDDLNEDIVREAQRQLASADKNTIAFFSPNYLQGWQRALAIAAGEVA</sequence>